<accession>A0A8R1YNW4</accession>
<evidence type="ECO:0000313" key="2">
    <source>
        <dbReference type="Proteomes" id="UP000005239"/>
    </source>
</evidence>
<gene>
    <name evidence="1" type="primary">WBGene00273284</name>
</gene>
<dbReference type="Proteomes" id="UP000005239">
    <property type="component" value="Unassembled WGS sequence"/>
</dbReference>
<protein>
    <submittedName>
        <fullName evidence="1">Uncharacterized protein</fullName>
    </submittedName>
</protein>
<evidence type="ECO:0000313" key="1">
    <source>
        <dbReference type="EnsemblMetazoa" id="PPA34915.1"/>
    </source>
</evidence>
<proteinExistence type="predicted"/>
<dbReference type="AlphaFoldDB" id="A0A2A6C5G4"/>
<name>A0A2A6C5G4_PRIPA</name>
<accession>A0A2A6C5G4</accession>
<dbReference type="EnsemblMetazoa" id="PPA34915.1">
    <property type="protein sequence ID" value="PPA34915.1"/>
    <property type="gene ID" value="WBGene00273284"/>
</dbReference>
<reference evidence="1" key="2">
    <citation type="submission" date="2022-06" db="UniProtKB">
        <authorList>
            <consortium name="EnsemblMetazoa"/>
        </authorList>
    </citation>
    <scope>IDENTIFICATION</scope>
    <source>
        <strain evidence="1">PS312</strain>
    </source>
</reference>
<sequence>MLHLFLVLLLLSIILDARPFEPFAAAQKCADCDVNFGAIMIYLCANAIPMSSTSMKFLVMGGGGMKSDPALKPNFHGARSNAELINGILRAKANGELETAEKLSKIG</sequence>
<keyword evidence="2" id="KW-1185">Reference proteome</keyword>
<reference evidence="2" key="1">
    <citation type="journal article" date="2008" name="Nat. Genet.">
        <title>The Pristionchus pacificus genome provides a unique perspective on nematode lifestyle and parasitism.</title>
        <authorList>
            <person name="Dieterich C."/>
            <person name="Clifton S.W."/>
            <person name="Schuster L.N."/>
            <person name="Chinwalla A."/>
            <person name="Delehaunty K."/>
            <person name="Dinkelacker I."/>
            <person name="Fulton L."/>
            <person name="Fulton R."/>
            <person name="Godfrey J."/>
            <person name="Minx P."/>
            <person name="Mitreva M."/>
            <person name="Roeseler W."/>
            <person name="Tian H."/>
            <person name="Witte H."/>
            <person name="Yang S.P."/>
            <person name="Wilson R.K."/>
            <person name="Sommer R.J."/>
        </authorList>
    </citation>
    <scope>NUCLEOTIDE SEQUENCE [LARGE SCALE GENOMIC DNA]</scope>
    <source>
        <strain evidence="2">PS312</strain>
    </source>
</reference>
<organism evidence="1 2">
    <name type="scientific">Pristionchus pacificus</name>
    <name type="common">Parasitic nematode worm</name>
    <dbReference type="NCBI Taxonomy" id="54126"/>
    <lineage>
        <taxon>Eukaryota</taxon>
        <taxon>Metazoa</taxon>
        <taxon>Ecdysozoa</taxon>
        <taxon>Nematoda</taxon>
        <taxon>Chromadorea</taxon>
        <taxon>Rhabditida</taxon>
        <taxon>Rhabditina</taxon>
        <taxon>Diplogasteromorpha</taxon>
        <taxon>Diplogasteroidea</taxon>
        <taxon>Neodiplogasteridae</taxon>
        <taxon>Pristionchus</taxon>
    </lineage>
</organism>